<evidence type="ECO:0000256" key="3">
    <source>
        <dbReference type="PROSITE-ProRule" id="PRU00708"/>
    </source>
</evidence>
<gene>
    <name evidence="7" type="primary">LOC18594788</name>
</gene>
<feature type="repeat" description="PPR" evidence="3">
    <location>
        <begin position="565"/>
        <end position="599"/>
    </location>
</feature>
<dbReference type="Pfam" id="PF14432">
    <property type="entry name" value="DYW_deaminase"/>
    <property type="match status" value="1"/>
</dbReference>
<feature type="domain" description="DYW" evidence="5">
    <location>
        <begin position="1115"/>
        <end position="1207"/>
    </location>
</feature>
<dbReference type="FunFam" id="1.25.40.10:FF:000381">
    <property type="entry name" value="Pentatricopeptide repeat-containing protein"/>
    <property type="match status" value="2"/>
</dbReference>
<reference evidence="7" key="2">
    <citation type="submission" date="2025-08" db="UniProtKB">
        <authorList>
            <consortium name="RefSeq"/>
        </authorList>
    </citation>
    <scope>IDENTIFICATION</scope>
</reference>
<dbReference type="PROSITE" id="PS51375">
    <property type="entry name" value="PPR"/>
    <property type="match status" value="6"/>
</dbReference>
<keyword evidence="2" id="KW-0677">Repeat</keyword>
<dbReference type="NCBIfam" id="TIGR00756">
    <property type="entry name" value="PPR"/>
    <property type="match status" value="4"/>
</dbReference>
<evidence type="ECO:0000256" key="4">
    <source>
        <dbReference type="SAM" id="MobiDB-lite"/>
    </source>
</evidence>
<feature type="region of interest" description="Disordered" evidence="4">
    <location>
        <begin position="1"/>
        <end position="84"/>
    </location>
</feature>
<evidence type="ECO:0000313" key="6">
    <source>
        <dbReference type="Proteomes" id="UP000694886"/>
    </source>
</evidence>
<feature type="repeat" description="PPR" evidence="3">
    <location>
        <begin position="935"/>
        <end position="969"/>
    </location>
</feature>
<name>A0AB32WN98_THECC</name>
<dbReference type="InterPro" id="IPR002885">
    <property type="entry name" value="PPR_rpt"/>
</dbReference>
<evidence type="ECO:0000256" key="1">
    <source>
        <dbReference type="ARBA" id="ARBA00006643"/>
    </source>
</evidence>
<dbReference type="Pfam" id="PF13041">
    <property type="entry name" value="PPR_2"/>
    <property type="match status" value="3"/>
</dbReference>
<sequence>MGSDRKLKEKKSKKRSTYSSSSASEDEGREKRQRRGEEEEWKSRKKDSKKEKRKDKKSHKHSSDKEKKPKEKGKRKHHKGDRTLKHFQELSNDDYFSKNNEFATWLREEKHVFFSDLSSESARELFSDFVIDWNNQKLGSQYYEGIASGPRTAHNWTFFQKPTELAIRCCRNLLKSKLPLPTTALYTLPSLTRFQLHAIFSIQCPAKEEEEKPGNHATISLSNHPNPEISCFYQKGFSQITRETTGKALHALCIEGLVPLSVFLTNTLINMYSKFGLIDYARYLFDHLSVRNTASWNTIMSGLVHVGLYGDVMFLFCEMRRFGVWPSGFLVSSLITACDRSGCMFIEGIQVHGFVVKIGLLCDVFVGTCLLHFYGAYKRVFDAQTLFEEMPERNVVSWTSLMFGYLDNGDLENVIHLYWEMREEEIACNENTFATVLTACSLLEDESLGLHVFGHVVKSGFENKVSVANSLISMFGSLGSLKEACYVFSHMDERDTISWNSIISAHAQNELCEASLRFFRLMRHVHEKINSTTLATLLSVCSSVDHMKWGRGIHGLVVRLGLDSNLCICNSLLGMYSESGRLDDAEFVFKEMPERDVISWNSMITGNVRDGRSLDALILLIKMLQMKKATNYVTFTSALAACSNAAFIDEGKIVHALVILTGLHENLVVGNASVTMYAKSGMMVEAKKVFRMMPKRNEVTWNALIGGHAENEETDEAVKAFQLMRAEGIKTDYITVSNILGACLTPDDLLKLGMPIHAHVVSTGFESNKYVQNSLITMYARCGDLQSSNYIFDGLPHKNSISWNAIIASNACHGLGEEVLKHIVKMRTAGIDLDQFSFSEGLAATAKLAVLEEGQQLHCVAVKLGFDSDPFVTNAAMDMYGKCGEMDDVLRMLPQPVSRSRLSWNILISAFARHGYFQKARETFHEMLEMGMKPDHVTFVSLLSACSHGGLVDEGIRYYAAMSKEFNVPPAIEHCVCIIDLLGRSGRLAEAETFINEMPVLPDGLVWRSLLASCKIHGNLELGKKAAEHLFELDPSDDSAYVLYSNICATTGKWGDVEDVRSQMGLYNIKKKPACSWVKLKNQVGSFGMGDQTHPQTIEIYAKLGELKKMIKEAGYVPDTSYALQDTDEEQKEHNLWNHSERLALAFGLINTPDGSTIRVFKNLRVCGDCHSVYKFVSGIIKRKIILRDPYRFHHFSGGQCSCSDYW</sequence>
<dbReference type="GO" id="GO:0008270">
    <property type="term" value="F:zinc ion binding"/>
    <property type="evidence" value="ECO:0007669"/>
    <property type="project" value="InterPro"/>
</dbReference>
<proteinExistence type="inferred from homology"/>
<feature type="repeat" description="PPR" evidence="3">
    <location>
        <begin position="292"/>
        <end position="326"/>
    </location>
</feature>
<evidence type="ECO:0000259" key="5">
    <source>
        <dbReference type="Pfam" id="PF14432"/>
    </source>
</evidence>
<reference evidence="6" key="1">
    <citation type="journal article" date="1997" name="Nucleic Acids Res.">
        <title>tRNAscan-SE: a program for improved detection of transfer RNA genes in genomic sequence.</title>
        <authorList>
            <person name="Lowe T.M."/>
            <person name="Eddy S.R."/>
        </authorList>
    </citation>
    <scope>NUCLEOTIDE SEQUENCE [LARGE SCALE GENOMIC DNA]</scope>
    <source>
        <strain evidence="6">r\B97-61/B2</strain>
    </source>
</reference>
<feature type="repeat" description="PPR" evidence="3">
    <location>
        <begin position="394"/>
        <end position="428"/>
    </location>
</feature>
<dbReference type="GeneID" id="18594788"/>
<evidence type="ECO:0000313" key="7">
    <source>
        <dbReference type="RefSeq" id="XP_017980241.1"/>
    </source>
</evidence>
<dbReference type="PANTHER" id="PTHR47926">
    <property type="entry name" value="PENTATRICOPEPTIDE REPEAT-CONTAINING PROTEIN"/>
    <property type="match status" value="1"/>
</dbReference>
<dbReference type="Gene3D" id="1.25.40.10">
    <property type="entry name" value="Tetratricopeptide repeat domain"/>
    <property type="match status" value="7"/>
</dbReference>
<comment type="similarity">
    <text evidence="1">Belongs to the PPR family. PCMP-H subfamily.</text>
</comment>
<evidence type="ECO:0000256" key="2">
    <source>
        <dbReference type="ARBA" id="ARBA00022737"/>
    </source>
</evidence>
<dbReference type="Pfam" id="PF01535">
    <property type="entry name" value="PPR"/>
    <property type="match status" value="8"/>
</dbReference>
<dbReference type="GO" id="GO:0009451">
    <property type="term" value="P:RNA modification"/>
    <property type="evidence" value="ECO:0007669"/>
    <property type="project" value="InterPro"/>
</dbReference>
<dbReference type="FunFam" id="1.25.40.10:FF:000288">
    <property type="entry name" value="Pentatricopeptide repeat-containing protein At4g02750"/>
    <property type="match status" value="1"/>
</dbReference>
<accession>A0AB32WN98</accession>
<organism evidence="6 7">
    <name type="scientific">Theobroma cacao</name>
    <name type="common">Cacao</name>
    <name type="synonym">Cocoa</name>
    <dbReference type="NCBI Taxonomy" id="3641"/>
    <lineage>
        <taxon>Eukaryota</taxon>
        <taxon>Viridiplantae</taxon>
        <taxon>Streptophyta</taxon>
        <taxon>Embryophyta</taxon>
        <taxon>Tracheophyta</taxon>
        <taxon>Spermatophyta</taxon>
        <taxon>Magnoliopsida</taxon>
        <taxon>eudicotyledons</taxon>
        <taxon>Gunneridae</taxon>
        <taxon>Pentapetalae</taxon>
        <taxon>rosids</taxon>
        <taxon>malvids</taxon>
        <taxon>Malvales</taxon>
        <taxon>Malvaceae</taxon>
        <taxon>Byttnerioideae</taxon>
        <taxon>Theobroma</taxon>
    </lineage>
</organism>
<dbReference type="Pfam" id="PF20431">
    <property type="entry name" value="E_motif"/>
    <property type="match status" value="1"/>
</dbReference>
<dbReference type="FunFam" id="1.25.40.10:FF:000073">
    <property type="entry name" value="Pentatricopeptide repeat-containing protein chloroplastic"/>
    <property type="match status" value="3"/>
</dbReference>
<dbReference type="PANTHER" id="PTHR47926:SF506">
    <property type="entry name" value="TETRATRICOPEPTIDE REPEAT-LIKE SUPERFAMILY PROTEIN ISOFORM 1"/>
    <property type="match status" value="1"/>
</dbReference>
<feature type="compositionally biased region" description="Basic residues" evidence="4">
    <location>
        <begin position="70"/>
        <end position="80"/>
    </location>
</feature>
<protein>
    <submittedName>
        <fullName evidence="7">Pentatricopeptide repeat-containing protein At3g23330 isoform X2</fullName>
    </submittedName>
</protein>
<dbReference type="InterPro" id="IPR046960">
    <property type="entry name" value="PPR_At4g14850-like_plant"/>
</dbReference>
<dbReference type="GO" id="GO:0003723">
    <property type="term" value="F:RNA binding"/>
    <property type="evidence" value="ECO:0007669"/>
    <property type="project" value="InterPro"/>
</dbReference>
<dbReference type="InterPro" id="IPR046848">
    <property type="entry name" value="E_motif"/>
</dbReference>
<dbReference type="InterPro" id="IPR032867">
    <property type="entry name" value="DYW_dom"/>
</dbReference>
<feature type="repeat" description="PPR" evidence="3">
    <location>
        <begin position="900"/>
        <end position="934"/>
    </location>
</feature>
<feature type="compositionally biased region" description="Basic residues" evidence="4">
    <location>
        <begin position="43"/>
        <end position="60"/>
    </location>
</feature>
<feature type="repeat" description="PPR" evidence="3">
    <location>
        <begin position="697"/>
        <end position="731"/>
    </location>
</feature>
<dbReference type="FunFam" id="1.25.40.10:FF:001352">
    <property type="entry name" value="Tetratricopeptide repeat (TPR)-like superfamily protein"/>
    <property type="match status" value="1"/>
</dbReference>
<dbReference type="Gramene" id="Tc07v2_t014670.1">
    <property type="protein sequence ID" value="Tc07v2_p014670.1"/>
    <property type="gene ID" value="Tc07v2_g014670"/>
</dbReference>
<dbReference type="AlphaFoldDB" id="A0AB32WN98"/>
<dbReference type="InterPro" id="IPR011990">
    <property type="entry name" value="TPR-like_helical_dom_sf"/>
</dbReference>
<dbReference type="RefSeq" id="XP_017980241.1">
    <property type="nucleotide sequence ID" value="XM_018124752.1"/>
</dbReference>
<dbReference type="Proteomes" id="UP000694886">
    <property type="component" value="Chromosome 7"/>
</dbReference>